<keyword evidence="2" id="KW-0648">Protein biosynthesis</keyword>
<dbReference type="OrthoDB" id="21573at2759"/>
<keyword evidence="2" id="KW-0396">Initiation factor</keyword>
<dbReference type="EMBL" id="CACTIH010007580">
    <property type="protein sequence ID" value="CAA3015926.1"/>
    <property type="molecule type" value="Genomic_DNA"/>
</dbReference>
<evidence type="ECO:0000313" key="3">
    <source>
        <dbReference type="Proteomes" id="UP000594638"/>
    </source>
</evidence>
<protein>
    <submittedName>
        <fullName evidence="2">Translation initiation factor IF3-1, mitochondrial-like</fullName>
    </submittedName>
</protein>
<dbReference type="InterPro" id="IPR036787">
    <property type="entry name" value="T_IF-3_N_sf"/>
</dbReference>
<dbReference type="PANTHER" id="PTHR10938">
    <property type="entry name" value="TRANSLATION INITIATION FACTOR IF-3"/>
    <property type="match status" value="1"/>
</dbReference>
<dbReference type="Proteomes" id="UP000594638">
    <property type="component" value="Unassembled WGS sequence"/>
</dbReference>
<dbReference type="InterPro" id="IPR019814">
    <property type="entry name" value="Translation_initiation_fac_3_N"/>
</dbReference>
<evidence type="ECO:0000313" key="2">
    <source>
        <dbReference type="EMBL" id="CAA3015926.1"/>
    </source>
</evidence>
<dbReference type="AlphaFoldDB" id="A0A8S0U9M9"/>
<accession>A0A8S0U9M9</accession>
<evidence type="ECO:0000259" key="1">
    <source>
        <dbReference type="Pfam" id="PF05198"/>
    </source>
</evidence>
<name>A0A8S0U9M9_OLEEU</name>
<dbReference type="GO" id="GO:0032790">
    <property type="term" value="P:ribosome disassembly"/>
    <property type="evidence" value="ECO:0007669"/>
    <property type="project" value="TreeGrafter"/>
</dbReference>
<dbReference type="InterPro" id="IPR001288">
    <property type="entry name" value="Translation_initiation_fac_3"/>
</dbReference>
<organism evidence="2 3">
    <name type="scientific">Olea europaea subsp. europaea</name>
    <dbReference type="NCBI Taxonomy" id="158383"/>
    <lineage>
        <taxon>Eukaryota</taxon>
        <taxon>Viridiplantae</taxon>
        <taxon>Streptophyta</taxon>
        <taxon>Embryophyta</taxon>
        <taxon>Tracheophyta</taxon>
        <taxon>Spermatophyta</taxon>
        <taxon>Magnoliopsida</taxon>
        <taxon>eudicotyledons</taxon>
        <taxon>Gunneridae</taxon>
        <taxon>Pentapetalae</taxon>
        <taxon>asterids</taxon>
        <taxon>lamiids</taxon>
        <taxon>Lamiales</taxon>
        <taxon>Oleaceae</taxon>
        <taxon>Oleeae</taxon>
        <taxon>Olea</taxon>
    </lineage>
</organism>
<comment type="caution">
    <text evidence="2">The sequence shown here is derived from an EMBL/GenBank/DDBJ whole genome shotgun (WGS) entry which is preliminary data.</text>
</comment>
<dbReference type="SUPFAM" id="SSF54364">
    <property type="entry name" value="Translation initiation factor IF3, N-terminal domain"/>
    <property type="match status" value="1"/>
</dbReference>
<sequence>MAFWSRLKRTQLIFLSTRFKRSSFQIHGPIAVDNLTSRTGIPIINNSNSILHNIQLHFANNVRFFAAPVQAKEKKEEKDTSGPRLNEQVTAQFIRLVTDEGHSVLSRHEALKHAKSLKLDLVEVNYIRKMIL</sequence>
<keyword evidence="3" id="KW-1185">Reference proteome</keyword>
<dbReference type="GO" id="GO:0043022">
    <property type="term" value="F:ribosome binding"/>
    <property type="evidence" value="ECO:0007669"/>
    <property type="project" value="TreeGrafter"/>
</dbReference>
<gene>
    <name evidence="2" type="ORF">OLEA9_A045868</name>
</gene>
<proteinExistence type="predicted"/>
<dbReference type="Gene3D" id="3.10.20.80">
    <property type="entry name" value="Translation initiation factor 3 (IF-3), N-terminal domain"/>
    <property type="match status" value="1"/>
</dbReference>
<reference evidence="2 3" key="1">
    <citation type="submission" date="2019-12" db="EMBL/GenBank/DDBJ databases">
        <authorList>
            <person name="Alioto T."/>
            <person name="Alioto T."/>
            <person name="Gomez Garrido J."/>
        </authorList>
    </citation>
    <scope>NUCLEOTIDE SEQUENCE [LARGE SCALE GENOMIC DNA]</scope>
</reference>
<dbReference type="GO" id="GO:0003743">
    <property type="term" value="F:translation initiation factor activity"/>
    <property type="evidence" value="ECO:0007669"/>
    <property type="project" value="UniProtKB-KW"/>
</dbReference>
<dbReference type="Gramene" id="OE9A045868T1">
    <property type="protein sequence ID" value="OE9A045868C1"/>
    <property type="gene ID" value="OE9A045868"/>
</dbReference>
<dbReference type="PANTHER" id="PTHR10938:SF4">
    <property type="entry name" value="TRANSLATION INITIATION FACTOR IF3-1, MITOCHONDRIAL"/>
    <property type="match status" value="1"/>
</dbReference>
<feature type="domain" description="Translation initiation factor 3 N-terminal" evidence="1">
    <location>
        <begin position="85"/>
        <end position="125"/>
    </location>
</feature>
<dbReference type="Pfam" id="PF05198">
    <property type="entry name" value="IF3_N"/>
    <property type="match status" value="1"/>
</dbReference>